<keyword evidence="8" id="KW-1185">Reference proteome</keyword>
<dbReference type="Gene3D" id="1.10.10.10">
    <property type="entry name" value="Winged helix-like DNA-binding domain superfamily/Winged helix DNA-binding domain"/>
    <property type="match status" value="1"/>
</dbReference>
<evidence type="ECO:0000313" key="7">
    <source>
        <dbReference type="EMBL" id="RUQ61841.1"/>
    </source>
</evidence>
<organism evidence="7 8">
    <name type="scientific">Azospirillum doebereinerae</name>
    <dbReference type="NCBI Taxonomy" id="92933"/>
    <lineage>
        <taxon>Bacteria</taxon>
        <taxon>Pseudomonadati</taxon>
        <taxon>Pseudomonadota</taxon>
        <taxon>Alphaproteobacteria</taxon>
        <taxon>Rhodospirillales</taxon>
        <taxon>Azospirillaceae</taxon>
        <taxon>Azospirillum</taxon>
    </lineage>
</organism>
<evidence type="ECO:0000256" key="1">
    <source>
        <dbReference type="ARBA" id="ARBA00009437"/>
    </source>
</evidence>
<dbReference type="Gene3D" id="3.40.190.290">
    <property type="match status" value="1"/>
</dbReference>
<dbReference type="Pfam" id="PF00126">
    <property type="entry name" value="HTH_1"/>
    <property type="match status" value="1"/>
</dbReference>
<comment type="caution">
    <text evidence="7">The sequence shown here is derived from an EMBL/GenBank/DDBJ whole genome shotgun (WGS) entry which is preliminary data.</text>
</comment>
<name>A0A433IZV7_9PROT</name>
<dbReference type="FunFam" id="1.10.10.10:FF:000001">
    <property type="entry name" value="LysR family transcriptional regulator"/>
    <property type="match status" value="1"/>
</dbReference>
<dbReference type="InterPro" id="IPR000847">
    <property type="entry name" value="LysR_HTH_N"/>
</dbReference>
<dbReference type="GO" id="GO:0003700">
    <property type="term" value="F:DNA-binding transcription factor activity"/>
    <property type="evidence" value="ECO:0007669"/>
    <property type="project" value="InterPro"/>
</dbReference>
<dbReference type="OrthoDB" id="8479357at2"/>
<keyword evidence="3" id="KW-0238">DNA-binding</keyword>
<feature type="domain" description="HTH lysR-type" evidence="6">
    <location>
        <begin position="1"/>
        <end position="58"/>
    </location>
</feature>
<protein>
    <submittedName>
        <fullName evidence="7">LysR family transcriptional regulator</fullName>
    </submittedName>
</protein>
<reference evidence="7 8" key="1">
    <citation type="submission" date="2018-12" db="EMBL/GenBank/DDBJ databases">
        <authorList>
            <person name="Yang Y."/>
        </authorList>
    </citation>
    <scope>NUCLEOTIDE SEQUENCE [LARGE SCALE GENOMIC DNA]</scope>
    <source>
        <strain evidence="7 8">GSF71</strain>
    </source>
</reference>
<proteinExistence type="inferred from homology"/>
<sequence>MELLELRYFVQVADLGSFSKASVKLGITQPALSRQVQKLEHELRTSLFYRHGRGVSLTQPGRKLYDVVRHLLGALAEIKEEIQDQSERLTGSVTLGLPPSICATLGAPLARRFHENYPDATLRIHEVFSGTLLEWVESGRLDLAVLYDARRGRSMLSSPLLVENLMLIQSAKDAEGNESGIVDDGPVPVAMLGDLTLVLPGLENGLRRVVDAAVRRADIDLQVDMEIDSVTAIKQLVEEGMGSTILPFGAVHREVRQGRLIAREIDSKDMHAMLVTATPLHQPVSKATRALLRLIHAEVAKCVANGVLKGKVVAHTGTTEPVA</sequence>
<evidence type="ECO:0000313" key="8">
    <source>
        <dbReference type="Proteomes" id="UP000280346"/>
    </source>
</evidence>
<dbReference type="Pfam" id="PF03466">
    <property type="entry name" value="LysR_substrate"/>
    <property type="match status" value="1"/>
</dbReference>
<dbReference type="RefSeq" id="WP_127004717.1">
    <property type="nucleotide sequence ID" value="NZ_CP173191.1"/>
</dbReference>
<dbReference type="AlphaFoldDB" id="A0A433IZV7"/>
<dbReference type="Proteomes" id="UP000280346">
    <property type="component" value="Unassembled WGS sequence"/>
</dbReference>
<keyword evidence="2" id="KW-0805">Transcription regulation</keyword>
<evidence type="ECO:0000259" key="6">
    <source>
        <dbReference type="PROSITE" id="PS50931"/>
    </source>
</evidence>
<dbReference type="GO" id="GO:2000142">
    <property type="term" value="P:regulation of DNA-templated transcription initiation"/>
    <property type="evidence" value="ECO:0007669"/>
    <property type="project" value="TreeGrafter"/>
</dbReference>
<dbReference type="PRINTS" id="PR00039">
    <property type="entry name" value="HTHLYSR"/>
</dbReference>
<dbReference type="CDD" id="cd08433">
    <property type="entry name" value="PBP2_Nac"/>
    <property type="match status" value="1"/>
</dbReference>
<dbReference type="InterPro" id="IPR036388">
    <property type="entry name" value="WH-like_DNA-bd_sf"/>
</dbReference>
<dbReference type="SUPFAM" id="SSF46785">
    <property type="entry name" value="Winged helix' DNA-binding domain"/>
    <property type="match status" value="1"/>
</dbReference>
<dbReference type="PANTHER" id="PTHR30293:SF0">
    <property type="entry name" value="NITROGEN ASSIMILATION REGULATORY PROTEIN NAC"/>
    <property type="match status" value="1"/>
</dbReference>
<dbReference type="PANTHER" id="PTHR30293">
    <property type="entry name" value="TRANSCRIPTIONAL REGULATORY PROTEIN NAC-RELATED"/>
    <property type="match status" value="1"/>
</dbReference>
<dbReference type="SUPFAM" id="SSF53850">
    <property type="entry name" value="Periplasmic binding protein-like II"/>
    <property type="match status" value="1"/>
</dbReference>
<gene>
    <name evidence="7" type="ORF">EJ913_29495</name>
</gene>
<evidence type="ECO:0000256" key="3">
    <source>
        <dbReference type="ARBA" id="ARBA00023125"/>
    </source>
</evidence>
<dbReference type="PROSITE" id="PS50931">
    <property type="entry name" value="HTH_LYSR"/>
    <property type="match status" value="1"/>
</dbReference>
<evidence type="ECO:0000256" key="2">
    <source>
        <dbReference type="ARBA" id="ARBA00023015"/>
    </source>
</evidence>
<keyword evidence="5" id="KW-0804">Transcription</keyword>
<evidence type="ECO:0000256" key="5">
    <source>
        <dbReference type="ARBA" id="ARBA00023163"/>
    </source>
</evidence>
<comment type="similarity">
    <text evidence="1">Belongs to the LysR transcriptional regulatory family.</text>
</comment>
<dbReference type="GO" id="GO:0003677">
    <property type="term" value="F:DNA binding"/>
    <property type="evidence" value="ECO:0007669"/>
    <property type="project" value="UniProtKB-KW"/>
</dbReference>
<dbReference type="EMBL" id="RZIJ01000043">
    <property type="protein sequence ID" value="RUQ61841.1"/>
    <property type="molecule type" value="Genomic_DNA"/>
</dbReference>
<dbReference type="InterPro" id="IPR036390">
    <property type="entry name" value="WH_DNA-bd_sf"/>
</dbReference>
<evidence type="ECO:0000256" key="4">
    <source>
        <dbReference type="ARBA" id="ARBA00023159"/>
    </source>
</evidence>
<keyword evidence="4" id="KW-0010">Activator</keyword>
<dbReference type="InterPro" id="IPR005119">
    <property type="entry name" value="LysR_subst-bd"/>
</dbReference>
<accession>A0A433IZV7</accession>